<evidence type="ECO:0000313" key="3">
    <source>
        <dbReference type="Proteomes" id="UP000191672"/>
    </source>
</evidence>
<dbReference type="InterPro" id="IPR055560">
    <property type="entry name" value="DUF7136"/>
</dbReference>
<dbReference type="Proteomes" id="UP000191672">
    <property type="component" value="Unassembled WGS sequence"/>
</dbReference>
<dbReference type="Pfam" id="PF23584">
    <property type="entry name" value="DUF7136"/>
    <property type="match status" value="1"/>
</dbReference>
<proteinExistence type="predicted"/>
<dbReference type="AlphaFoldDB" id="A0A1V6PM00"/>
<keyword evidence="3" id="KW-1185">Reference proteome</keyword>
<name>A0A1V6PM00_9EURO</name>
<feature type="non-terminal residue" evidence="2">
    <location>
        <position position="1"/>
    </location>
</feature>
<gene>
    <name evidence="2" type="ORF">PENANT_c094G05076</name>
</gene>
<evidence type="ECO:0000259" key="1">
    <source>
        <dbReference type="Pfam" id="PF23584"/>
    </source>
</evidence>
<accession>A0A1V6PM00</accession>
<protein>
    <recommendedName>
        <fullName evidence="1">DUF7136 domain-containing protein</fullName>
    </recommendedName>
</protein>
<organism evidence="2 3">
    <name type="scientific">Penicillium antarcticum</name>
    <dbReference type="NCBI Taxonomy" id="416450"/>
    <lineage>
        <taxon>Eukaryota</taxon>
        <taxon>Fungi</taxon>
        <taxon>Dikarya</taxon>
        <taxon>Ascomycota</taxon>
        <taxon>Pezizomycotina</taxon>
        <taxon>Eurotiomycetes</taxon>
        <taxon>Eurotiomycetidae</taxon>
        <taxon>Eurotiales</taxon>
        <taxon>Aspergillaceae</taxon>
        <taxon>Penicillium</taxon>
    </lineage>
</organism>
<feature type="non-terminal residue" evidence="2">
    <location>
        <position position="158"/>
    </location>
</feature>
<evidence type="ECO:0000313" key="2">
    <source>
        <dbReference type="EMBL" id="OQD78038.1"/>
    </source>
</evidence>
<dbReference type="EMBL" id="MDYN01000094">
    <property type="protein sequence ID" value="OQD78038.1"/>
    <property type="molecule type" value="Genomic_DNA"/>
</dbReference>
<sequence length="158" mass="17747">NGPRSTNWTDQDTYLAHAYFTLFKNEGQYKVSWTLTWQSYDVDAFEKKFDTSKMISNMTTWATYFTTQSSAPTVDVVATTASNGKTCPEDYGVVPNVTDETMNVPWNVRWSGRDYTNNTCAVVANSTPTLTSSPIRSILTTPLSQAWRPLTQPDYAVV</sequence>
<reference evidence="3" key="1">
    <citation type="journal article" date="2017" name="Nat. Microbiol.">
        <title>Global analysis of biosynthetic gene clusters reveals vast potential of secondary metabolite production in Penicillium species.</title>
        <authorList>
            <person name="Nielsen J.C."/>
            <person name="Grijseels S."/>
            <person name="Prigent S."/>
            <person name="Ji B."/>
            <person name="Dainat J."/>
            <person name="Nielsen K.F."/>
            <person name="Frisvad J.C."/>
            <person name="Workman M."/>
            <person name="Nielsen J."/>
        </authorList>
    </citation>
    <scope>NUCLEOTIDE SEQUENCE [LARGE SCALE GENOMIC DNA]</scope>
    <source>
        <strain evidence="3">IBT 31811</strain>
    </source>
</reference>
<comment type="caution">
    <text evidence="2">The sequence shown here is derived from an EMBL/GenBank/DDBJ whole genome shotgun (WGS) entry which is preliminary data.</text>
</comment>
<feature type="domain" description="DUF7136" evidence="1">
    <location>
        <begin position="4"/>
        <end position="134"/>
    </location>
</feature>